<dbReference type="PANTHER" id="PTHR37299:SF1">
    <property type="entry name" value="STAGE 0 SPORULATION PROTEIN A HOMOLOG"/>
    <property type="match status" value="1"/>
</dbReference>
<dbReference type="PANTHER" id="PTHR37299">
    <property type="entry name" value="TRANSCRIPTIONAL REGULATOR-RELATED"/>
    <property type="match status" value="1"/>
</dbReference>
<dbReference type="EMBL" id="AP025730">
    <property type="protein sequence ID" value="BDI05940.1"/>
    <property type="molecule type" value="Genomic_DNA"/>
</dbReference>
<evidence type="ECO:0000259" key="2">
    <source>
        <dbReference type="PROSITE" id="PS50110"/>
    </source>
</evidence>
<dbReference type="Pfam" id="PF00072">
    <property type="entry name" value="Response_reg"/>
    <property type="match status" value="1"/>
</dbReference>
<dbReference type="InterPro" id="IPR007492">
    <property type="entry name" value="LytTR_DNA-bd_dom"/>
</dbReference>
<sequence>MTTFPSAPTALIAEDEPLLAAHLRRELGRLWPELQVVAQVGDGESALRQALTLRPQVCFLDIRMPGLSGLEAAEALAEDWPDDVAAFPLLVFVTAYDQYAVQAFERQAVDYLLKPVAAPRLADCVLRLKTRLALGAPSAQASPAAAAAAAPASGAEELARAVEQLRALAASLALPGSATPSAPPRRLEVIQAQVGHTVHLVPIDEVIYFEAADKYVRVVTAEREHLIRTAMRELLPQLDAQRFWQVHRGTVVQVRWIERAVRDEAGRISLSLRGRPQALSVSRLYAHLFKGM</sequence>
<accession>A0ABM7YN93</accession>
<evidence type="ECO:0000313" key="4">
    <source>
        <dbReference type="EMBL" id="BDI05940.1"/>
    </source>
</evidence>
<dbReference type="Pfam" id="PF04397">
    <property type="entry name" value="LytTR"/>
    <property type="match status" value="1"/>
</dbReference>
<feature type="domain" description="Response regulatory" evidence="2">
    <location>
        <begin position="9"/>
        <end position="129"/>
    </location>
</feature>
<evidence type="ECO:0000259" key="3">
    <source>
        <dbReference type="PROSITE" id="PS50930"/>
    </source>
</evidence>
<dbReference type="Gene3D" id="2.40.50.1020">
    <property type="entry name" value="LytTr DNA-binding domain"/>
    <property type="match status" value="1"/>
</dbReference>
<dbReference type="InterPro" id="IPR046947">
    <property type="entry name" value="LytR-like"/>
</dbReference>
<dbReference type="InterPro" id="IPR001789">
    <property type="entry name" value="Sig_transdc_resp-reg_receiver"/>
</dbReference>
<name>A0ABM7YN93_9BURK</name>
<dbReference type="InterPro" id="IPR011006">
    <property type="entry name" value="CheY-like_superfamily"/>
</dbReference>
<reference evidence="4" key="1">
    <citation type="submission" date="2022-04" db="EMBL/GenBank/DDBJ databases">
        <title>Whole genome sequence of Sphaerotilus sp. FB-5.</title>
        <authorList>
            <person name="Takeda M."/>
            <person name="Narihara S."/>
            <person name="Akimoto M."/>
            <person name="Akimoto R."/>
            <person name="Nishiyashiki S."/>
            <person name="Murakami T."/>
        </authorList>
    </citation>
    <scope>NUCLEOTIDE SEQUENCE</scope>
    <source>
        <strain evidence="4">FB-5</strain>
    </source>
</reference>
<feature type="domain" description="HTH LytTR-type" evidence="3">
    <location>
        <begin position="190"/>
        <end position="292"/>
    </location>
</feature>
<dbReference type="PROSITE" id="PS50110">
    <property type="entry name" value="RESPONSE_REGULATORY"/>
    <property type="match status" value="1"/>
</dbReference>
<feature type="modified residue" description="4-aspartylphosphate" evidence="1">
    <location>
        <position position="61"/>
    </location>
</feature>
<dbReference type="SUPFAM" id="SSF52172">
    <property type="entry name" value="CheY-like"/>
    <property type="match status" value="1"/>
</dbReference>
<dbReference type="PROSITE" id="PS50930">
    <property type="entry name" value="HTH_LYTTR"/>
    <property type="match status" value="1"/>
</dbReference>
<dbReference type="Proteomes" id="UP001057498">
    <property type="component" value="Chromosome"/>
</dbReference>
<keyword evidence="1" id="KW-0597">Phosphoprotein</keyword>
<dbReference type="SMART" id="SM00850">
    <property type="entry name" value="LytTR"/>
    <property type="match status" value="1"/>
</dbReference>
<proteinExistence type="predicted"/>
<evidence type="ECO:0000256" key="1">
    <source>
        <dbReference type="PROSITE-ProRule" id="PRU00169"/>
    </source>
</evidence>
<keyword evidence="5" id="KW-1185">Reference proteome</keyword>
<gene>
    <name evidence="4" type="ORF">CATMQ487_29100</name>
</gene>
<dbReference type="SMART" id="SM00448">
    <property type="entry name" value="REC"/>
    <property type="match status" value="1"/>
</dbReference>
<dbReference type="Gene3D" id="3.40.50.2300">
    <property type="match status" value="1"/>
</dbReference>
<dbReference type="RefSeq" id="WP_251969269.1">
    <property type="nucleotide sequence ID" value="NZ_AP025730.1"/>
</dbReference>
<protein>
    <submittedName>
        <fullName evidence="4">Response regulatory protein</fullName>
    </submittedName>
</protein>
<evidence type="ECO:0000313" key="5">
    <source>
        <dbReference type="Proteomes" id="UP001057498"/>
    </source>
</evidence>
<organism evidence="4 5">
    <name type="scientific">Sphaerotilus microaerophilus</name>
    <dbReference type="NCBI Taxonomy" id="2914710"/>
    <lineage>
        <taxon>Bacteria</taxon>
        <taxon>Pseudomonadati</taxon>
        <taxon>Pseudomonadota</taxon>
        <taxon>Betaproteobacteria</taxon>
        <taxon>Burkholderiales</taxon>
        <taxon>Sphaerotilaceae</taxon>
        <taxon>Sphaerotilus</taxon>
    </lineage>
</organism>